<dbReference type="GO" id="GO:0032040">
    <property type="term" value="C:small-subunit processome"/>
    <property type="evidence" value="ECO:0007669"/>
    <property type="project" value="TreeGrafter"/>
</dbReference>
<keyword evidence="4" id="KW-0539">Nucleus</keyword>
<dbReference type="GO" id="GO:0000462">
    <property type="term" value="P:maturation of SSU-rRNA from tricistronic rRNA transcript (SSU-rRNA, 5.8S rRNA, LSU-rRNA)"/>
    <property type="evidence" value="ECO:0007669"/>
    <property type="project" value="TreeGrafter"/>
</dbReference>
<comment type="subcellular location">
    <subcellularLocation>
        <location evidence="1">Nucleus</location>
    </subcellularLocation>
</comment>
<keyword evidence="8" id="KW-1185">Reference proteome</keyword>
<feature type="compositionally biased region" description="Acidic residues" evidence="5">
    <location>
        <begin position="169"/>
        <end position="178"/>
    </location>
</feature>
<keyword evidence="3" id="KW-0597">Phosphoprotein</keyword>
<dbReference type="Proteomes" id="UP000562929">
    <property type="component" value="Unassembled WGS sequence"/>
</dbReference>
<dbReference type="InterPro" id="IPR007146">
    <property type="entry name" value="Sas10/Utp3/C1D"/>
</dbReference>
<dbReference type="Pfam" id="PF09368">
    <property type="entry name" value="Sas10"/>
    <property type="match status" value="1"/>
</dbReference>
<evidence type="ECO:0000256" key="5">
    <source>
        <dbReference type="SAM" id="MobiDB-lite"/>
    </source>
</evidence>
<feature type="region of interest" description="Disordered" evidence="5">
    <location>
        <begin position="539"/>
        <end position="589"/>
    </location>
</feature>
<feature type="compositionally biased region" description="Basic and acidic residues" evidence="5">
    <location>
        <begin position="16"/>
        <end position="26"/>
    </location>
</feature>
<evidence type="ECO:0000256" key="4">
    <source>
        <dbReference type="ARBA" id="ARBA00023242"/>
    </source>
</evidence>
<dbReference type="PANTHER" id="PTHR13237:SF8">
    <property type="entry name" value="SOMETHING ABOUT SILENCING PROTEIN 10"/>
    <property type="match status" value="1"/>
</dbReference>
<evidence type="ECO:0000256" key="2">
    <source>
        <dbReference type="ARBA" id="ARBA00010979"/>
    </source>
</evidence>
<feature type="region of interest" description="Disordered" evidence="5">
    <location>
        <begin position="68"/>
        <end position="120"/>
    </location>
</feature>
<name>A0A8H4VEE6_9HYPO</name>
<dbReference type="OrthoDB" id="1924577at2759"/>
<dbReference type="PANTHER" id="PTHR13237">
    <property type="entry name" value="SOMETHING ABOUT SILENCING PROTEIN 10-RELATED"/>
    <property type="match status" value="1"/>
</dbReference>
<sequence>MGKKRKAHGRAPEPQGPREIDPDDARLGPISTFEDVADSEDEYFLARDQILLDDEPVSKRRRKIDEVMELSDEEIFPYEENQSGLKNDARKKKRKGADDEADDDDDDEDDDAGWWGSSKQAYYDADKIETEADALEEEAEAKRLQKKKLSKMREEDFVFDGQEWLTGEPDAERDDETTTELPKDVQVADDATPEEQQKLLASGYPEFSYLVDEFQKLQPILKTLEAEAQNKPAQSLESIKYWVLGCYIAALASYFAIFTSPARDGSSAQKPLPPSELREHDVMETLVSCRKAWERVKLVKFLGRSNNTIVSKTEIIATATDGIGDEKASKTEANKAIKDEVTVAKQAKKRAKAKAIEDDVADLYDLPLGLGKSGKPKKPTRPKADDDSDFGEEDGLNERAAADKAKRRKSLRFYTSQIVQKANRRLGAGRDAGGDVDIPHRERLRDRQARLLAEAEKRSKKRNKRGGDEDDDDDKEDKLASTMRADEDDYYNEVAQASKTKREEKAARYAAYAAANKADRVVEKEEVGADGKRKVTYAIEKNKGLTPKRSKEVRNPRVRRRKQFDDKKKKLRSMRSEWKGGEPVGGYQGERTGINAAVIKSVKL</sequence>
<comment type="similarity">
    <text evidence="2">Belongs to the SAS10 family.</text>
</comment>
<evidence type="ECO:0000313" key="8">
    <source>
        <dbReference type="Proteomes" id="UP000562929"/>
    </source>
</evidence>
<feature type="region of interest" description="Disordered" evidence="5">
    <location>
        <begin position="160"/>
        <end position="182"/>
    </location>
</feature>
<feature type="domain" description="Sas10 C-terminal" evidence="6">
    <location>
        <begin position="530"/>
        <end position="604"/>
    </location>
</feature>
<feature type="region of interest" description="Disordered" evidence="5">
    <location>
        <begin position="1"/>
        <end position="34"/>
    </location>
</feature>
<comment type="caution">
    <text evidence="7">The sequence shown here is derived from an EMBL/GenBank/DDBJ whole genome shotgun (WGS) entry which is preliminary data.</text>
</comment>
<dbReference type="Pfam" id="PF04000">
    <property type="entry name" value="Sas10_Utp3"/>
    <property type="match status" value="1"/>
</dbReference>
<evidence type="ECO:0000259" key="6">
    <source>
        <dbReference type="Pfam" id="PF09368"/>
    </source>
</evidence>
<organism evidence="7 8">
    <name type="scientific">Ophiocordyceps camponoti-floridani</name>
    <dbReference type="NCBI Taxonomy" id="2030778"/>
    <lineage>
        <taxon>Eukaryota</taxon>
        <taxon>Fungi</taxon>
        <taxon>Dikarya</taxon>
        <taxon>Ascomycota</taxon>
        <taxon>Pezizomycotina</taxon>
        <taxon>Sordariomycetes</taxon>
        <taxon>Hypocreomycetidae</taxon>
        <taxon>Hypocreales</taxon>
        <taxon>Ophiocordycipitaceae</taxon>
        <taxon>Ophiocordyceps</taxon>
    </lineage>
</organism>
<feature type="compositionally biased region" description="Acidic residues" evidence="5">
    <location>
        <begin position="68"/>
        <end position="77"/>
    </location>
</feature>
<reference evidence="7 8" key="1">
    <citation type="journal article" date="2020" name="G3 (Bethesda)">
        <title>Genetic Underpinnings of Host Manipulation by Ophiocordyceps as Revealed by Comparative Transcriptomics.</title>
        <authorList>
            <person name="Will I."/>
            <person name="Das B."/>
            <person name="Trinh T."/>
            <person name="Brachmann A."/>
            <person name="Ohm R.A."/>
            <person name="de Bekker C."/>
        </authorList>
    </citation>
    <scope>NUCLEOTIDE SEQUENCE [LARGE SCALE GENOMIC DNA]</scope>
    <source>
        <strain evidence="7 8">EC05</strain>
    </source>
</reference>
<gene>
    <name evidence="7" type="ORF">GQ602_003657</name>
</gene>
<protein>
    <submittedName>
        <fullName evidence="7">Sas10/Utp3 family protein</fullName>
    </submittedName>
</protein>
<proteinExistence type="inferred from homology"/>
<feature type="compositionally biased region" description="Basic and acidic residues" evidence="5">
    <location>
        <begin position="437"/>
        <end position="457"/>
    </location>
</feature>
<evidence type="ECO:0000256" key="3">
    <source>
        <dbReference type="ARBA" id="ARBA00022553"/>
    </source>
</evidence>
<accession>A0A8H4VEE6</accession>
<feature type="region of interest" description="Disordered" evidence="5">
    <location>
        <begin position="367"/>
        <end position="506"/>
    </location>
</feature>
<evidence type="ECO:0000313" key="7">
    <source>
        <dbReference type="EMBL" id="KAF4589768.1"/>
    </source>
</evidence>
<feature type="compositionally biased region" description="Acidic residues" evidence="5">
    <location>
        <begin position="386"/>
        <end position="395"/>
    </location>
</feature>
<feature type="compositionally biased region" description="Acidic residues" evidence="5">
    <location>
        <begin position="99"/>
        <end position="112"/>
    </location>
</feature>
<evidence type="ECO:0000256" key="1">
    <source>
        <dbReference type="ARBA" id="ARBA00004123"/>
    </source>
</evidence>
<dbReference type="EMBL" id="JAACLJ010000003">
    <property type="protein sequence ID" value="KAF4589768.1"/>
    <property type="molecule type" value="Genomic_DNA"/>
</dbReference>
<feature type="compositionally biased region" description="Basic and acidic residues" evidence="5">
    <location>
        <begin position="563"/>
        <end position="580"/>
    </location>
</feature>
<dbReference type="InterPro" id="IPR018972">
    <property type="entry name" value="Sas10_C_dom"/>
</dbReference>
<dbReference type="AlphaFoldDB" id="A0A8H4VEE6"/>